<organism evidence="1 2">
    <name type="scientific">Cupriavidus pauculus</name>
    <dbReference type="NCBI Taxonomy" id="82633"/>
    <lineage>
        <taxon>Bacteria</taxon>
        <taxon>Pseudomonadati</taxon>
        <taxon>Pseudomonadota</taxon>
        <taxon>Betaproteobacteria</taxon>
        <taxon>Burkholderiales</taxon>
        <taxon>Burkholderiaceae</taxon>
        <taxon>Cupriavidus</taxon>
    </lineage>
</organism>
<dbReference type="Proteomes" id="UP000322822">
    <property type="component" value="Chromosome 1"/>
</dbReference>
<dbReference type="InterPro" id="IPR018691">
    <property type="entry name" value="DUF2188"/>
</dbReference>
<name>A0A5P2H1Z0_9BURK</name>
<dbReference type="RefSeq" id="WP_150372062.1">
    <property type="nucleotide sequence ID" value="NZ_CP044065.1"/>
</dbReference>
<proteinExistence type="predicted"/>
<dbReference type="AlphaFoldDB" id="A0A5P2H1Z0"/>
<evidence type="ECO:0000313" key="2">
    <source>
        <dbReference type="Proteomes" id="UP000322822"/>
    </source>
</evidence>
<protein>
    <submittedName>
        <fullName evidence="1">DUF2188 domain-containing protein</fullName>
    </submittedName>
</protein>
<gene>
    <name evidence="1" type="ORF">FOB72_08135</name>
</gene>
<dbReference type="EMBL" id="CP044065">
    <property type="protein sequence ID" value="QET02017.1"/>
    <property type="molecule type" value="Genomic_DNA"/>
</dbReference>
<evidence type="ECO:0000313" key="1">
    <source>
        <dbReference type="EMBL" id="QET02017.1"/>
    </source>
</evidence>
<reference evidence="1 2" key="1">
    <citation type="submission" date="2019-09" db="EMBL/GenBank/DDBJ databases">
        <title>FDA dAtabase for Regulatory Grade micrObial Sequences (FDA-ARGOS): Supporting development and validation of Infectious Disease Dx tests.</title>
        <authorList>
            <person name="Sciortino C."/>
            <person name="Tallon L."/>
            <person name="Sadzewicz L."/>
            <person name="Vavikolanu K."/>
            <person name="Mehta A."/>
            <person name="Aluvathingal J."/>
            <person name="Nadendla S."/>
            <person name="Nandy P."/>
            <person name="Geyer C."/>
            <person name="Yan Y."/>
            <person name="Sichtig H."/>
        </authorList>
    </citation>
    <scope>NUCLEOTIDE SEQUENCE [LARGE SCALE GENOMIC DNA]</scope>
    <source>
        <strain evidence="1 2">FDAARGOS_664</strain>
    </source>
</reference>
<accession>A0A5P2H1Z0</accession>
<dbReference type="OrthoDB" id="8858565at2"/>
<sequence>MAANVHVVPTERNGWAVEVEGTDGATSHYPSQEEAIAAGTEKAKLDKVELFIHDRNGKIRERNSFGHDPRDIKG</sequence>
<dbReference type="Pfam" id="PF09954">
    <property type="entry name" value="DUF2188"/>
    <property type="match status" value="1"/>
</dbReference>